<keyword evidence="2" id="KW-0843">Virulence</keyword>
<keyword evidence="3" id="KW-0732">Signal</keyword>
<evidence type="ECO:0000256" key="3">
    <source>
        <dbReference type="SAM" id="SignalP"/>
    </source>
</evidence>
<organism evidence="5 6">
    <name type="scientific">Quillaja saponaria</name>
    <name type="common">Soap bark tree</name>
    <dbReference type="NCBI Taxonomy" id="32244"/>
    <lineage>
        <taxon>Eukaryota</taxon>
        <taxon>Viridiplantae</taxon>
        <taxon>Streptophyta</taxon>
        <taxon>Embryophyta</taxon>
        <taxon>Tracheophyta</taxon>
        <taxon>Spermatophyta</taxon>
        <taxon>Magnoliopsida</taxon>
        <taxon>eudicotyledons</taxon>
        <taxon>Gunneridae</taxon>
        <taxon>Pentapetalae</taxon>
        <taxon>rosids</taxon>
        <taxon>fabids</taxon>
        <taxon>Fabales</taxon>
        <taxon>Quillajaceae</taxon>
        <taxon>Quillaja</taxon>
    </lineage>
</organism>
<gene>
    <name evidence="5" type="ORF">O6P43_013367</name>
</gene>
<dbReference type="InterPro" id="IPR018392">
    <property type="entry name" value="LysM"/>
</dbReference>
<dbReference type="Proteomes" id="UP001163823">
    <property type="component" value="Chromosome 5"/>
</dbReference>
<dbReference type="PROSITE" id="PS51782">
    <property type="entry name" value="LYSM"/>
    <property type="match status" value="1"/>
</dbReference>
<accession>A0AAD7M407</accession>
<evidence type="ECO:0000313" key="5">
    <source>
        <dbReference type="EMBL" id="KAJ7969393.1"/>
    </source>
</evidence>
<dbReference type="PANTHER" id="PTHR34997:SF1">
    <property type="entry name" value="PEPTIDOGLYCAN-BINDING LYSIN DOMAIN"/>
    <property type="match status" value="1"/>
</dbReference>
<evidence type="ECO:0000259" key="4">
    <source>
        <dbReference type="PROSITE" id="PS51782"/>
    </source>
</evidence>
<comment type="caution">
    <text evidence="5">The sequence shown here is derived from an EMBL/GenBank/DDBJ whole genome shotgun (WGS) entry which is preliminary data.</text>
</comment>
<dbReference type="InterPro" id="IPR052210">
    <property type="entry name" value="LysM1-like"/>
</dbReference>
<dbReference type="KEGG" id="qsa:O6P43_013367"/>
<proteinExistence type="predicted"/>
<dbReference type="SUPFAM" id="SSF54106">
    <property type="entry name" value="LysM domain"/>
    <property type="match status" value="1"/>
</dbReference>
<sequence>MAIMPDNKLCIFLKLVLVSSFFVMMSNNVIEGIGFEKGTSTLECNTVYGALEGDTCTSVTQKFNLNPQFFLEINPNINCETIFVSQWLCLAATQN</sequence>
<keyword evidence="1" id="KW-0147">Chitin-binding</keyword>
<feature type="domain" description="LysM" evidence="4">
    <location>
        <begin position="46"/>
        <end position="90"/>
    </location>
</feature>
<evidence type="ECO:0000256" key="1">
    <source>
        <dbReference type="ARBA" id="ARBA00022669"/>
    </source>
</evidence>
<dbReference type="EMBL" id="JARAOO010000005">
    <property type="protein sequence ID" value="KAJ7969393.1"/>
    <property type="molecule type" value="Genomic_DNA"/>
</dbReference>
<dbReference type="InterPro" id="IPR036779">
    <property type="entry name" value="LysM_dom_sf"/>
</dbReference>
<reference evidence="5" key="1">
    <citation type="journal article" date="2023" name="Science">
        <title>Elucidation of the pathway for biosynthesis of saponin adjuvants from the soapbark tree.</title>
        <authorList>
            <person name="Reed J."/>
            <person name="Orme A."/>
            <person name="El-Demerdash A."/>
            <person name="Owen C."/>
            <person name="Martin L.B.B."/>
            <person name="Misra R.C."/>
            <person name="Kikuchi S."/>
            <person name="Rejzek M."/>
            <person name="Martin A.C."/>
            <person name="Harkess A."/>
            <person name="Leebens-Mack J."/>
            <person name="Louveau T."/>
            <person name="Stephenson M.J."/>
            <person name="Osbourn A."/>
        </authorList>
    </citation>
    <scope>NUCLEOTIDE SEQUENCE</scope>
    <source>
        <strain evidence="5">S10</strain>
    </source>
</reference>
<feature type="chain" id="PRO_5042031017" evidence="3">
    <location>
        <begin position="33"/>
        <end position="95"/>
    </location>
</feature>
<dbReference type="Gene3D" id="3.10.350.10">
    <property type="entry name" value="LysM domain"/>
    <property type="match status" value="1"/>
</dbReference>
<dbReference type="PANTHER" id="PTHR34997">
    <property type="entry name" value="AM15"/>
    <property type="match status" value="1"/>
</dbReference>
<dbReference type="GO" id="GO:0008061">
    <property type="term" value="F:chitin binding"/>
    <property type="evidence" value="ECO:0007669"/>
    <property type="project" value="UniProtKB-KW"/>
</dbReference>
<dbReference type="AlphaFoldDB" id="A0AAD7M407"/>
<evidence type="ECO:0000313" key="6">
    <source>
        <dbReference type="Proteomes" id="UP001163823"/>
    </source>
</evidence>
<name>A0AAD7M407_QUISA</name>
<dbReference type="Pfam" id="PF01476">
    <property type="entry name" value="LysM"/>
    <property type="match status" value="1"/>
</dbReference>
<feature type="signal peptide" evidence="3">
    <location>
        <begin position="1"/>
        <end position="32"/>
    </location>
</feature>
<protein>
    <submittedName>
        <fullName evidence="5">Peptidoglycan-binding lysin domain</fullName>
    </submittedName>
</protein>
<keyword evidence="6" id="KW-1185">Reference proteome</keyword>
<evidence type="ECO:0000256" key="2">
    <source>
        <dbReference type="ARBA" id="ARBA00023026"/>
    </source>
</evidence>